<keyword evidence="6" id="KW-0833">Ubl conjugation pathway</keyword>
<dbReference type="PROSITE" id="PS50103">
    <property type="entry name" value="ZF_C3H1"/>
    <property type="match status" value="2"/>
</dbReference>
<dbReference type="Pfam" id="PF00642">
    <property type="entry name" value="zf-CCCH"/>
    <property type="match status" value="1"/>
</dbReference>
<evidence type="ECO:0008006" key="14">
    <source>
        <dbReference type="Google" id="ProtNLM"/>
    </source>
</evidence>
<evidence type="ECO:0000313" key="12">
    <source>
        <dbReference type="EMBL" id="OCL12069.1"/>
    </source>
</evidence>
<dbReference type="PROSITE" id="PS00518">
    <property type="entry name" value="ZF_RING_1"/>
    <property type="match status" value="1"/>
</dbReference>
<dbReference type="Gene3D" id="3.30.70.330">
    <property type="match status" value="1"/>
</dbReference>
<keyword evidence="3 8" id="KW-0479">Metal-binding</keyword>
<feature type="non-terminal residue" evidence="12">
    <location>
        <position position="819"/>
    </location>
</feature>
<keyword evidence="13" id="KW-1185">Reference proteome</keyword>
<dbReference type="GO" id="GO:0003676">
    <property type="term" value="F:nucleic acid binding"/>
    <property type="evidence" value="ECO:0007669"/>
    <property type="project" value="InterPro"/>
</dbReference>
<dbReference type="GO" id="GO:0043161">
    <property type="term" value="P:proteasome-mediated ubiquitin-dependent protein catabolic process"/>
    <property type="evidence" value="ECO:0007669"/>
    <property type="project" value="TreeGrafter"/>
</dbReference>
<feature type="domain" description="C3H1-type" evidence="10">
    <location>
        <begin position="1"/>
        <end position="22"/>
    </location>
</feature>
<evidence type="ECO:0000256" key="4">
    <source>
        <dbReference type="ARBA" id="ARBA00022737"/>
    </source>
</evidence>
<feature type="non-terminal residue" evidence="12">
    <location>
        <position position="1"/>
    </location>
</feature>
<dbReference type="Pfam" id="PF00097">
    <property type="entry name" value="zf-C3HC4"/>
    <property type="match status" value="1"/>
</dbReference>
<dbReference type="InterPro" id="IPR044066">
    <property type="entry name" value="TRIAD_supradom"/>
</dbReference>
<reference evidence="12 13" key="1">
    <citation type="journal article" date="2016" name="Nat. Commun.">
        <title>Ectomycorrhizal ecology is imprinted in the genome of the dominant symbiotic fungus Cenococcum geophilum.</title>
        <authorList>
            <consortium name="DOE Joint Genome Institute"/>
            <person name="Peter M."/>
            <person name="Kohler A."/>
            <person name="Ohm R.A."/>
            <person name="Kuo A."/>
            <person name="Krutzmann J."/>
            <person name="Morin E."/>
            <person name="Arend M."/>
            <person name="Barry K.W."/>
            <person name="Binder M."/>
            <person name="Choi C."/>
            <person name="Clum A."/>
            <person name="Copeland A."/>
            <person name="Grisel N."/>
            <person name="Haridas S."/>
            <person name="Kipfer T."/>
            <person name="LaButti K."/>
            <person name="Lindquist E."/>
            <person name="Lipzen A."/>
            <person name="Maire R."/>
            <person name="Meier B."/>
            <person name="Mihaltcheva S."/>
            <person name="Molinier V."/>
            <person name="Murat C."/>
            <person name="Poggeler S."/>
            <person name="Quandt C.A."/>
            <person name="Sperisen C."/>
            <person name="Tritt A."/>
            <person name="Tisserant E."/>
            <person name="Crous P.W."/>
            <person name="Henrissat B."/>
            <person name="Nehls U."/>
            <person name="Egli S."/>
            <person name="Spatafora J.W."/>
            <person name="Grigoriev I.V."/>
            <person name="Martin F.M."/>
        </authorList>
    </citation>
    <scope>NUCLEOTIDE SEQUENCE [LARGE SCALE GENOMIC DNA]</scope>
    <source>
        <strain evidence="12 13">CBS 207.34</strain>
    </source>
</reference>
<sequence>CRFFQKGLCKSGASCRFKHDGPGAISDGSGSSEVRSERPVCSFFLKGICKHGDECRFSHENSGSASPVRERTGSSTAVLSSSGLGPPASLSTSIWSTISGASVTFKDGAEVLGLSLPSDFSAVQLSSLPSDQTTHSISDFLTSKGITGITPAAIRIKQIPQTGTQVAEIKIEDPDFARTFLERTGPKLDMNGSSVRVMPLQVDTQTDSSANRLQLNSVSCTWYKPSKVAYLQYLKEDKARLAVEKLNKKESERIRHRKLQIKYEPPTAQSIYQQSTYIVRVGNLDVKTTWAEITEFLAHPKPFEVSFGPPTYNLSSEEAEKRVKSLLEAKGTLSECIISTDGNGSRVKAIARFIHAEDARKAVQELNESNIEASGNSKLLVAPIVSVKLSVLNKILTAVKNDLDTLRDKAWKTKYVHIKSYDAVDSQSSQKLNTTLRIHGEDRDAVAQTKSAVEKILAGTVATIQDKQIQDLFFFRPEGLKFLEVLMDKYGVFIYRDMRRGLLRLYGKPAAVLDAQNALAEKVEELATEVHTIVLDNENIKAALRGGFRRLVAALGKDAVKMDIIGNPKVITVRGPIKTFEQAKETLHSFSQISLGAGMEALQAEDGYEEACPVCWTEPDEPFKTSCGHIYCLSCLTSQCSSASDDTLPLRCLGASATCNHVLSLTELHDGLPAIVFKTLLESSFTSYIRSRPNDFQYCPTPDCDRVYKTTSTANARTFLCDSCITPVCTGCHVTAHDGLTCEAYKLLAHGDDAFSKWKKDHDVRDCPTCGTPIEKTDGCNHMHCGGCGTHICWFCMETFKTAADTYDHMPKMHRHIGL</sequence>
<dbReference type="InterPro" id="IPR000571">
    <property type="entry name" value="Znf_CCCH"/>
</dbReference>
<protein>
    <recommendedName>
        <fullName evidence="14">RING-type E3 ubiquitin transferase</fullName>
    </recommendedName>
</protein>
<feature type="region of interest" description="Disordered" evidence="9">
    <location>
        <begin position="59"/>
        <end position="87"/>
    </location>
</feature>
<evidence type="ECO:0000256" key="7">
    <source>
        <dbReference type="ARBA" id="ARBA00022833"/>
    </source>
</evidence>
<dbReference type="InterPro" id="IPR017907">
    <property type="entry name" value="Znf_RING_CS"/>
</dbReference>
<evidence type="ECO:0000256" key="1">
    <source>
        <dbReference type="ARBA" id="ARBA00004906"/>
    </source>
</evidence>
<proteinExistence type="predicted"/>
<dbReference type="OrthoDB" id="10009520at2759"/>
<dbReference type="InterPro" id="IPR018957">
    <property type="entry name" value="Znf_C3HC4_RING-type"/>
</dbReference>
<dbReference type="SUPFAM" id="SSF54928">
    <property type="entry name" value="RNA-binding domain, RBD"/>
    <property type="match status" value="1"/>
</dbReference>
<dbReference type="CDD" id="cd22585">
    <property type="entry name" value="Rcat_RBR_DEAH12-like"/>
    <property type="match status" value="1"/>
</dbReference>
<dbReference type="GO" id="GO:0000151">
    <property type="term" value="C:ubiquitin ligase complex"/>
    <property type="evidence" value="ECO:0007669"/>
    <property type="project" value="TreeGrafter"/>
</dbReference>
<keyword evidence="4" id="KW-0677">Repeat</keyword>
<gene>
    <name evidence="12" type="ORF">AOQ84DRAFT_271286</name>
</gene>
<evidence type="ECO:0000256" key="9">
    <source>
        <dbReference type="SAM" id="MobiDB-lite"/>
    </source>
</evidence>
<dbReference type="PANTHER" id="PTHR22770">
    <property type="entry name" value="UBIQUITIN CONJUGATING ENZYME 7 INTERACTING PROTEIN-RELATED"/>
    <property type="match status" value="1"/>
</dbReference>
<evidence type="ECO:0000256" key="2">
    <source>
        <dbReference type="ARBA" id="ARBA00022679"/>
    </source>
</evidence>
<dbReference type="GO" id="GO:0097039">
    <property type="term" value="P:protein linear polyubiquitination"/>
    <property type="evidence" value="ECO:0007669"/>
    <property type="project" value="TreeGrafter"/>
</dbReference>
<feature type="domain" description="RING-type" evidence="11">
    <location>
        <begin position="608"/>
        <end position="819"/>
    </location>
</feature>
<name>A0A8E2F7X3_9PEZI</name>
<dbReference type="AlphaFoldDB" id="A0A8E2F7X3"/>
<keyword evidence="7 8" id="KW-0862">Zinc</keyword>
<evidence type="ECO:0000313" key="13">
    <source>
        <dbReference type="Proteomes" id="UP000250140"/>
    </source>
</evidence>
<evidence type="ECO:0000256" key="8">
    <source>
        <dbReference type="PROSITE-ProRule" id="PRU00723"/>
    </source>
</evidence>
<dbReference type="InterPro" id="IPR036855">
    <property type="entry name" value="Znf_CCCH_sf"/>
</dbReference>
<dbReference type="InterPro" id="IPR051628">
    <property type="entry name" value="LUBAC_E3_Ligases"/>
</dbReference>
<dbReference type="PROSITE" id="PS00028">
    <property type="entry name" value="ZINC_FINGER_C2H2_1"/>
    <property type="match status" value="1"/>
</dbReference>
<evidence type="ECO:0000256" key="5">
    <source>
        <dbReference type="ARBA" id="ARBA00022771"/>
    </source>
</evidence>
<dbReference type="CDD" id="cd00590">
    <property type="entry name" value="RRM_SF"/>
    <property type="match status" value="1"/>
</dbReference>
<dbReference type="InterPro" id="IPR013087">
    <property type="entry name" value="Znf_C2H2_type"/>
</dbReference>
<feature type="zinc finger region" description="C3H1-type" evidence="8">
    <location>
        <begin position="1"/>
        <end position="22"/>
    </location>
</feature>
<dbReference type="InterPro" id="IPR012677">
    <property type="entry name" value="Nucleotide-bd_a/b_plait_sf"/>
</dbReference>
<dbReference type="PANTHER" id="PTHR22770:SF13">
    <property type="entry name" value="RING-TYPE DOMAIN-CONTAINING PROTEIN"/>
    <property type="match status" value="1"/>
</dbReference>
<dbReference type="Proteomes" id="UP000250140">
    <property type="component" value="Unassembled WGS sequence"/>
</dbReference>
<evidence type="ECO:0000256" key="3">
    <source>
        <dbReference type="ARBA" id="ARBA00022723"/>
    </source>
</evidence>
<dbReference type="CDD" id="cd20335">
    <property type="entry name" value="BRcat_RBR"/>
    <property type="match status" value="1"/>
</dbReference>
<dbReference type="Pfam" id="PF01485">
    <property type="entry name" value="IBR"/>
    <property type="match status" value="1"/>
</dbReference>
<keyword evidence="5 8" id="KW-0863">Zinc-finger</keyword>
<dbReference type="PROSITE" id="PS51873">
    <property type="entry name" value="TRIAD"/>
    <property type="match status" value="1"/>
</dbReference>
<dbReference type="SUPFAM" id="SSF57850">
    <property type="entry name" value="RING/U-box"/>
    <property type="match status" value="2"/>
</dbReference>
<feature type="zinc finger region" description="C3H1-type" evidence="8">
    <location>
        <begin position="35"/>
        <end position="62"/>
    </location>
</feature>
<feature type="domain" description="C3H1-type" evidence="10">
    <location>
        <begin position="35"/>
        <end position="62"/>
    </location>
</feature>
<organism evidence="12 13">
    <name type="scientific">Glonium stellatum</name>
    <dbReference type="NCBI Taxonomy" id="574774"/>
    <lineage>
        <taxon>Eukaryota</taxon>
        <taxon>Fungi</taxon>
        <taxon>Dikarya</taxon>
        <taxon>Ascomycota</taxon>
        <taxon>Pezizomycotina</taxon>
        <taxon>Dothideomycetes</taxon>
        <taxon>Pleosporomycetidae</taxon>
        <taxon>Gloniales</taxon>
        <taxon>Gloniaceae</taxon>
        <taxon>Glonium</taxon>
    </lineage>
</organism>
<comment type="pathway">
    <text evidence="1">Protein modification; protein ubiquitination.</text>
</comment>
<dbReference type="InterPro" id="IPR013083">
    <property type="entry name" value="Znf_RING/FYVE/PHD"/>
</dbReference>
<keyword evidence="2" id="KW-0808">Transferase</keyword>
<accession>A0A8E2F7X3</accession>
<dbReference type="GO" id="GO:0004842">
    <property type="term" value="F:ubiquitin-protein transferase activity"/>
    <property type="evidence" value="ECO:0007669"/>
    <property type="project" value="TreeGrafter"/>
</dbReference>
<dbReference type="InterPro" id="IPR035979">
    <property type="entry name" value="RBD_domain_sf"/>
</dbReference>
<dbReference type="SMART" id="SM00356">
    <property type="entry name" value="ZnF_C3H1"/>
    <property type="match status" value="2"/>
</dbReference>
<dbReference type="Gene3D" id="1.20.120.1750">
    <property type="match status" value="1"/>
</dbReference>
<dbReference type="SMART" id="SM00647">
    <property type="entry name" value="IBR"/>
    <property type="match status" value="2"/>
</dbReference>
<dbReference type="InterPro" id="IPR002867">
    <property type="entry name" value="IBR_dom"/>
</dbReference>
<evidence type="ECO:0000259" key="10">
    <source>
        <dbReference type="PROSITE" id="PS50103"/>
    </source>
</evidence>
<evidence type="ECO:0000259" key="11">
    <source>
        <dbReference type="PROSITE" id="PS51873"/>
    </source>
</evidence>
<dbReference type="GO" id="GO:0008270">
    <property type="term" value="F:zinc ion binding"/>
    <property type="evidence" value="ECO:0007669"/>
    <property type="project" value="UniProtKB-KW"/>
</dbReference>
<dbReference type="Gene3D" id="3.30.40.10">
    <property type="entry name" value="Zinc/RING finger domain, C3HC4 (zinc finger)"/>
    <property type="match status" value="1"/>
</dbReference>
<dbReference type="EMBL" id="KV748932">
    <property type="protein sequence ID" value="OCL12069.1"/>
    <property type="molecule type" value="Genomic_DNA"/>
</dbReference>
<dbReference type="SUPFAM" id="SSF90229">
    <property type="entry name" value="CCCH zinc finger"/>
    <property type="match status" value="1"/>
</dbReference>
<dbReference type="Pfam" id="PF22191">
    <property type="entry name" value="IBR_1"/>
    <property type="match status" value="1"/>
</dbReference>
<dbReference type="Gene3D" id="3.30.1370.210">
    <property type="match status" value="1"/>
</dbReference>
<evidence type="ECO:0000256" key="6">
    <source>
        <dbReference type="ARBA" id="ARBA00022786"/>
    </source>
</evidence>
<dbReference type="GO" id="GO:0043130">
    <property type="term" value="F:ubiquitin binding"/>
    <property type="evidence" value="ECO:0007669"/>
    <property type="project" value="TreeGrafter"/>
</dbReference>